<dbReference type="SUPFAM" id="SSF53271">
    <property type="entry name" value="PRTase-like"/>
    <property type="match status" value="1"/>
</dbReference>
<keyword evidence="7 13" id="KW-0328">Glycosyltransferase</keyword>
<proteinExistence type="inferred from homology"/>
<protein>
    <recommendedName>
        <fullName evidence="5 13">Hypoxanthine phosphoribosyltransferase</fullName>
        <ecNumber evidence="5 13">2.4.2.8</ecNumber>
    </recommendedName>
</protein>
<evidence type="ECO:0000256" key="11">
    <source>
        <dbReference type="ARBA" id="ARBA00022741"/>
    </source>
</evidence>
<dbReference type="InterPro" id="IPR005904">
    <property type="entry name" value="Hxn_phspho_trans"/>
</dbReference>
<dbReference type="PANTHER" id="PTHR43340">
    <property type="entry name" value="HYPOXANTHINE-GUANINE PHOSPHORIBOSYLTRANSFERASE"/>
    <property type="match status" value="1"/>
</dbReference>
<keyword evidence="9 13" id="KW-0479">Metal-binding</keyword>
<comment type="subcellular location">
    <subcellularLocation>
        <location evidence="2 13">Cytoplasm</location>
    </subcellularLocation>
</comment>
<comment type="cofactor">
    <cofactor evidence="1 13">
        <name>Mg(2+)</name>
        <dbReference type="ChEBI" id="CHEBI:18420"/>
    </cofactor>
</comment>
<evidence type="ECO:0000313" key="15">
    <source>
        <dbReference type="EMBL" id="KAI3426264.1"/>
    </source>
</evidence>
<keyword evidence="10 13" id="KW-0660">Purine salvage</keyword>
<evidence type="ECO:0000313" key="16">
    <source>
        <dbReference type="Proteomes" id="UP001055712"/>
    </source>
</evidence>
<evidence type="ECO:0000256" key="12">
    <source>
        <dbReference type="ARBA" id="ARBA00022842"/>
    </source>
</evidence>
<evidence type="ECO:0000256" key="8">
    <source>
        <dbReference type="ARBA" id="ARBA00022679"/>
    </source>
</evidence>
<dbReference type="NCBIfam" id="TIGR01203">
    <property type="entry name" value="HGPRTase"/>
    <property type="match status" value="1"/>
</dbReference>
<dbReference type="InterPro" id="IPR029057">
    <property type="entry name" value="PRTase-like"/>
</dbReference>
<name>A0A9D4TID2_CHLVU</name>
<comment type="catalytic activity">
    <reaction evidence="13">
        <text>IMP + diphosphate = hypoxanthine + 5-phospho-alpha-D-ribose 1-diphosphate</text>
        <dbReference type="Rhea" id="RHEA:17973"/>
        <dbReference type="ChEBI" id="CHEBI:17368"/>
        <dbReference type="ChEBI" id="CHEBI:33019"/>
        <dbReference type="ChEBI" id="CHEBI:58017"/>
        <dbReference type="ChEBI" id="CHEBI:58053"/>
        <dbReference type="EC" id="2.4.2.8"/>
    </reaction>
</comment>
<keyword evidence="8 13" id="KW-0808">Transferase</keyword>
<dbReference type="FunFam" id="3.40.50.2020:FF:000006">
    <property type="entry name" value="Hypoxanthine phosphoribosyltransferase"/>
    <property type="match status" value="1"/>
</dbReference>
<dbReference type="Proteomes" id="UP001055712">
    <property type="component" value="Unassembled WGS sequence"/>
</dbReference>
<reference evidence="15" key="2">
    <citation type="submission" date="2020-11" db="EMBL/GenBank/DDBJ databases">
        <authorList>
            <person name="Cecchin M."/>
            <person name="Marcolungo L."/>
            <person name="Rossato M."/>
            <person name="Girolomoni L."/>
            <person name="Cosentino E."/>
            <person name="Cuine S."/>
            <person name="Li-Beisson Y."/>
            <person name="Delledonne M."/>
            <person name="Ballottari M."/>
        </authorList>
    </citation>
    <scope>NUCLEOTIDE SEQUENCE</scope>
    <source>
        <strain evidence="15">211/11P</strain>
        <tissue evidence="15">Whole cell</tissue>
    </source>
</reference>
<dbReference type="Pfam" id="PF00156">
    <property type="entry name" value="Pribosyltran"/>
    <property type="match status" value="1"/>
</dbReference>
<dbReference type="GO" id="GO:0005829">
    <property type="term" value="C:cytosol"/>
    <property type="evidence" value="ECO:0007669"/>
    <property type="project" value="TreeGrafter"/>
</dbReference>
<comment type="pathway">
    <text evidence="3 13">Purine metabolism; IMP biosynthesis via salvage pathway; IMP from hypoxanthine: step 1/1.</text>
</comment>
<evidence type="ECO:0000256" key="5">
    <source>
        <dbReference type="ARBA" id="ARBA00011895"/>
    </source>
</evidence>
<accession>A0A9D4TID2</accession>
<keyword evidence="11 13" id="KW-0547">Nucleotide-binding</keyword>
<dbReference type="GO" id="GO:0006166">
    <property type="term" value="P:purine ribonucleoside salvage"/>
    <property type="evidence" value="ECO:0007669"/>
    <property type="project" value="UniProtKB-KW"/>
</dbReference>
<evidence type="ECO:0000256" key="13">
    <source>
        <dbReference type="RuleBase" id="RU364099"/>
    </source>
</evidence>
<organism evidence="15 16">
    <name type="scientific">Chlorella vulgaris</name>
    <name type="common">Green alga</name>
    <dbReference type="NCBI Taxonomy" id="3077"/>
    <lineage>
        <taxon>Eukaryota</taxon>
        <taxon>Viridiplantae</taxon>
        <taxon>Chlorophyta</taxon>
        <taxon>core chlorophytes</taxon>
        <taxon>Trebouxiophyceae</taxon>
        <taxon>Chlorellales</taxon>
        <taxon>Chlorellaceae</taxon>
        <taxon>Chlorella clade</taxon>
        <taxon>Chlorella</taxon>
    </lineage>
</organism>
<dbReference type="AlphaFoldDB" id="A0A9D4TID2"/>
<sequence length="217" mass="23360">MPALVPAAAALARPLLRLTARPAGCTRRHCLSTVAQHHPHIQEVLLPKQAIEARVNELGRQIAADYADKRPVVIGTLKGAVVFMADLVRAMEPPPPGLELEFVRASSYGAATVSSGKVDLRMVGPTAIKGRHVLLVEDIVDSGCTAVALLEHFATAGAASVKLVSLLSKPERRTVTCEPHYLGFPVEDKFVVGYGLDYAEQYRSLPYIGVLKPECYA</sequence>
<dbReference type="GO" id="GO:0004422">
    <property type="term" value="F:hypoxanthine phosphoribosyltransferase activity"/>
    <property type="evidence" value="ECO:0007669"/>
    <property type="project" value="InterPro"/>
</dbReference>
<dbReference type="OrthoDB" id="9449045at2759"/>
<keyword evidence="6 13" id="KW-0963">Cytoplasm</keyword>
<keyword evidence="16" id="KW-1185">Reference proteome</keyword>
<evidence type="ECO:0000256" key="2">
    <source>
        <dbReference type="ARBA" id="ARBA00004496"/>
    </source>
</evidence>
<dbReference type="GO" id="GO:0032264">
    <property type="term" value="P:IMP salvage"/>
    <property type="evidence" value="ECO:0007669"/>
    <property type="project" value="TreeGrafter"/>
</dbReference>
<evidence type="ECO:0000256" key="7">
    <source>
        <dbReference type="ARBA" id="ARBA00022676"/>
    </source>
</evidence>
<dbReference type="GO" id="GO:0046100">
    <property type="term" value="P:hypoxanthine metabolic process"/>
    <property type="evidence" value="ECO:0007669"/>
    <property type="project" value="TreeGrafter"/>
</dbReference>
<comment type="caution">
    <text evidence="15">The sequence shown here is derived from an EMBL/GenBank/DDBJ whole genome shotgun (WGS) entry which is preliminary data.</text>
</comment>
<dbReference type="PANTHER" id="PTHR43340:SF1">
    <property type="entry name" value="HYPOXANTHINE PHOSPHORIBOSYLTRANSFERASE"/>
    <property type="match status" value="1"/>
</dbReference>
<evidence type="ECO:0000256" key="9">
    <source>
        <dbReference type="ARBA" id="ARBA00022723"/>
    </source>
</evidence>
<dbReference type="InterPro" id="IPR000836">
    <property type="entry name" value="PRTase_dom"/>
</dbReference>
<dbReference type="EC" id="2.4.2.8" evidence="5 13"/>
<evidence type="ECO:0000259" key="14">
    <source>
        <dbReference type="Pfam" id="PF00156"/>
    </source>
</evidence>
<dbReference type="EMBL" id="SIDB01000011">
    <property type="protein sequence ID" value="KAI3426264.1"/>
    <property type="molecule type" value="Genomic_DNA"/>
</dbReference>
<evidence type="ECO:0000256" key="3">
    <source>
        <dbReference type="ARBA" id="ARBA00004669"/>
    </source>
</evidence>
<dbReference type="CDD" id="cd06223">
    <property type="entry name" value="PRTases_typeI"/>
    <property type="match status" value="1"/>
</dbReference>
<dbReference type="InterPro" id="IPR050408">
    <property type="entry name" value="HGPRT"/>
</dbReference>
<keyword evidence="12 13" id="KW-0460">Magnesium</keyword>
<evidence type="ECO:0000256" key="4">
    <source>
        <dbReference type="ARBA" id="ARBA00008391"/>
    </source>
</evidence>
<evidence type="ECO:0000256" key="10">
    <source>
        <dbReference type="ARBA" id="ARBA00022726"/>
    </source>
</evidence>
<evidence type="ECO:0000256" key="6">
    <source>
        <dbReference type="ARBA" id="ARBA00022490"/>
    </source>
</evidence>
<dbReference type="GO" id="GO:0000166">
    <property type="term" value="F:nucleotide binding"/>
    <property type="evidence" value="ECO:0007669"/>
    <property type="project" value="UniProtKB-KW"/>
</dbReference>
<comment type="similarity">
    <text evidence="4 13">Belongs to the purine/pyrimidine phosphoribosyltransferase family.</text>
</comment>
<dbReference type="GO" id="GO:0000287">
    <property type="term" value="F:magnesium ion binding"/>
    <property type="evidence" value="ECO:0007669"/>
    <property type="project" value="TreeGrafter"/>
</dbReference>
<evidence type="ECO:0000256" key="1">
    <source>
        <dbReference type="ARBA" id="ARBA00001946"/>
    </source>
</evidence>
<dbReference type="Gene3D" id="3.40.50.2020">
    <property type="match status" value="1"/>
</dbReference>
<gene>
    <name evidence="15" type="ORF">D9Q98_008639</name>
</gene>
<reference evidence="15" key="1">
    <citation type="journal article" date="2019" name="Plant J.">
        <title>Chlorella vulgaris genome assembly and annotation reveals the molecular basis for metabolic acclimation to high light conditions.</title>
        <authorList>
            <person name="Cecchin M."/>
            <person name="Marcolungo L."/>
            <person name="Rossato M."/>
            <person name="Girolomoni L."/>
            <person name="Cosentino E."/>
            <person name="Cuine S."/>
            <person name="Li-Beisson Y."/>
            <person name="Delledonne M."/>
            <person name="Ballottari M."/>
        </authorList>
    </citation>
    <scope>NUCLEOTIDE SEQUENCE</scope>
    <source>
        <strain evidence="15">211/11P</strain>
    </source>
</reference>
<feature type="domain" description="Phosphoribosyltransferase" evidence="14">
    <location>
        <begin position="45"/>
        <end position="198"/>
    </location>
</feature>
<dbReference type="GO" id="GO:0032263">
    <property type="term" value="P:GMP salvage"/>
    <property type="evidence" value="ECO:0007669"/>
    <property type="project" value="TreeGrafter"/>
</dbReference>
<dbReference type="GO" id="GO:0006178">
    <property type="term" value="P:guanine salvage"/>
    <property type="evidence" value="ECO:0007669"/>
    <property type="project" value="TreeGrafter"/>
</dbReference>